<dbReference type="PANTHER" id="PTHR43513:SF3">
    <property type="entry name" value="DIHYDROOROTATE DEHYDROGENASE B (NAD(+)), ELECTRON TRANSFER SUBUNIT-RELATED"/>
    <property type="match status" value="1"/>
</dbReference>
<dbReference type="eggNOG" id="COG0543">
    <property type="taxonomic scope" value="Bacteria"/>
</dbReference>
<accession>D5ESN8</accession>
<dbReference type="HOGENOM" id="CLU_926533_0_0_10"/>
<dbReference type="AlphaFoldDB" id="D5ESN8"/>
<dbReference type="EMBL" id="CP002006">
    <property type="protein sequence ID" value="ADE81447.1"/>
    <property type="molecule type" value="Genomic_DNA"/>
</dbReference>
<organism evidence="1 2">
    <name type="scientific">Xylanibacter ruminicola (strain ATCC 19189 / DSM 19721 / CIP 105475 / JCM 8958 / 23)</name>
    <name type="common">Prevotella ruminicola</name>
    <dbReference type="NCBI Taxonomy" id="264731"/>
    <lineage>
        <taxon>Bacteria</taxon>
        <taxon>Pseudomonadati</taxon>
        <taxon>Bacteroidota</taxon>
        <taxon>Bacteroidia</taxon>
        <taxon>Bacteroidales</taxon>
        <taxon>Prevotellaceae</taxon>
        <taxon>Xylanibacter</taxon>
    </lineage>
</organism>
<name>D5ESN8_XYLR2</name>
<dbReference type="KEGG" id="pru:PRU_1328"/>
<reference evidence="1 2" key="1">
    <citation type="journal article" date="2010" name="Microb. Ecol.">
        <title>Comparative genome analysis of Prevotella ruminicola and Prevotella bryantii: insights into their environmental niche.</title>
        <authorList>
            <consortium name="North American Consortium for Rumen Bacteria"/>
            <person name="Purushe J."/>
            <person name="Fouts D.E."/>
            <person name="Morrison M."/>
            <person name="White B.A."/>
            <person name="Mackie R.I."/>
            <person name="Coutinho P.M."/>
            <person name="Henrissat B."/>
            <person name="Nelson K.E."/>
        </authorList>
    </citation>
    <scope>NUCLEOTIDE SEQUENCE [LARGE SCALE GENOMIC DNA]</scope>
    <source>
        <strain evidence="2">ATCC 19189 / JCM 8958 / 23</strain>
    </source>
</reference>
<proteinExistence type="predicted"/>
<dbReference type="InterPro" id="IPR017938">
    <property type="entry name" value="Riboflavin_synthase-like_b-brl"/>
</dbReference>
<dbReference type="GeneID" id="31500896"/>
<dbReference type="InterPro" id="IPR050353">
    <property type="entry name" value="PyrK_electron_transfer"/>
</dbReference>
<dbReference type="PANTHER" id="PTHR43513">
    <property type="entry name" value="DIHYDROOROTATE DEHYDROGENASE B (NAD(+)), ELECTRON TRANSFER SUBUNIT"/>
    <property type="match status" value="1"/>
</dbReference>
<dbReference type="SUPFAM" id="SSF63380">
    <property type="entry name" value="Riboflavin synthase domain-like"/>
    <property type="match status" value="1"/>
</dbReference>
<dbReference type="Proteomes" id="UP000000927">
    <property type="component" value="Chromosome"/>
</dbReference>
<sequence>MIINGLCADYGSRFCPCILAVTGGCVVCSQVNGKAFCDCKASGGICIKQELLRNGGKANPGRLTYECEVISVIHYDGLVFLRVKVPISLEREVKRPGGFVFVRRKDAASWYDVPISVQFEEMMVGSIGMTLLFRGVKTNQFKDLAEGDTLLLRGPFNNGLLGLQHLEAQQSSRCLILTKGIGLLPSVSAVRYLQSRHNETELYVDEGNFSPSILKFQLDLFELPFKPLTLLDDDGELSTPAKHVIRRFVADGGSLIHVGASEYVIHQVAAYLHYIGNRHVKLSACNNARMCCGEGVCGACTETTADKRVIHHCKEQVKIK</sequence>
<dbReference type="RefSeq" id="WP_013063434.1">
    <property type="nucleotide sequence ID" value="NC_014033.1"/>
</dbReference>
<keyword evidence="2" id="KW-1185">Reference proteome</keyword>
<gene>
    <name evidence="1" type="ordered locus">PRU_1328</name>
</gene>
<protein>
    <submittedName>
        <fullName evidence="1">Iron-sulfur cluster-binding protein</fullName>
    </submittedName>
</protein>
<evidence type="ECO:0000313" key="1">
    <source>
        <dbReference type="EMBL" id="ADE81447.1"/>
    </source>
</evidence>
<dbReference type="STRING" id="264731.PRU_1328"/>
<dbReference type="NCBIfam" id="NF004470">
    <property type="entry name" value="PRK05802.1"/>
    <property type="match status" value="1"/>
</dbReference>
<evidence type="ECO:0000313" key="2">
    <source>
        <dbReference type="Proteomes" id="UP000000927"/>
    </source>
</evidence>